<proteinExistence type="predicted"/>
<evidence type="ECO:0000256" key="8">
    <source>
        <dbReference type="ARBA" id="ARBA00023170"/>
    </source>
</evidence>
<keyword evidence="6" id="KW-1133">Transmembrane helix</keyword>
<organism evidence="11 12">
    <name type="scientific">Atta cephalotes</name>
    <name type="common">Leafcutter ant</name>
    <dbReference type="NCBI Taxonomy" id="12957"/>
    <lineage>
        <taxon>Eukaryota</taxon>
        <taxon>Metazoa</taxon>
        <taxon>Ecdysozoa</taxon>
        <taxon>Arthropoda</taxon>
        <taxon>Hexapoda</taxon>
        <taxon>Insecta</taxon>
        <taxon>Pterygota</taxon>
        <taxon>Neoptera</taxon>
        <taxon>Endopterygota</taxon>
        <taxon>Hymenoptera</taxon>
        <taxon>Apocrita</taxon>
        <taxon>Aculeata</taxon>
        <taxon>Formicoidea</taxon>
        <taxon>Formicidae</taxon>
        <taxon>Myrmicinae</taxon>
        <taxon>Atta</taxon>
    </lineage>
</organism>
<dbReference type="GO" id="GO:0004984">
    <property type="term" value="F:olfactory receptor activity"/>
    <property type="evidence" value="ECO:0007669"/>
    <property type="project" value="InterPro"/>
</dbReference>
<evidence type="ECO:0000256" key="9">
    <source>
        <dbReference type="ARBA" id="ARBA00023224"/>
    </source>
</evidence>
<evidence type="ECO:0000313" key="12">
    <source>
        <dbReference type="Proteomes" id="UP000005205"/>
    </source>
</evidence>
<keyword evidence="12" id="KW-1185">Reference proteome</keyword>
<keyword evidence="8" id="KW-0675">Receptor</keyword>
<dbReference type="GO" id="GO:0005549">
    <property type="term" value="F:odorant binding"/>
    <property type="evidence" value="ECO:0007669"/>
    <property type="project" value="InterPro"/>
</dbReference>
<dbReference type="AlphaFoldDB" id="A0A158NS16"/>
<dbReference type="PANTHER" id="PTHR21137">
    <property type="entry name" value="ODORANT RECEPTOR"/>
    <property type="match status" value="1"/>
</dbReference>
<dbReference type="OrthoDB" id="8196465at2759"/>
<comment type="subcellular location">
    <subcellularLocation>
        <location evidence="1">Cell membrane</location>
        <topology evidence="1">Multi-pass membrane protein</topology>
    </subcellularLocation>
</comment>
<feature type="chain" id="PRO_5007629497" description="Odorant receptor" evidence="10">
    <location>
        <begin position="19"/>
        <end position="94"/>
    </location>
</feature>
<dbReference type="GO" id="GO:0007165">
    <property type="term" value="P:signal transduction"/>
    <property type="evidence" value="ECO:0007669"/>
    <property type="project" value="UniProtKB-KW"/>
</dbReference>
<dbReference type="EMBL" id="ADTU01024406">
    <property type="status" value="NOT_ANNOTATED_CDS"/>
    <property type="molecule type" value="Genomic_DNA"/>
</dbReference>
<reference evidence="11" key="2">
    <citation type="submission" date="2016-04" db="UniProtKB">
        <authorList>
            <consortium name="EnsemblMetazoa"/>
        </authorList>
    </citation>
    <scope>IDENTIFICATION</scope>
</reference>
<dbReference type="GO" id="GO:0005886">
    <property type="term" value="C:plasma membrane"/>
    <property type="evidence" value="ECO:0007669"/>
    <property type="project" value="UniProtKB-SubCell"/>
</dbReference>
<evidence type="ECO:0000256" key="3">
    <source>
        <dbReference type="ARBA" id="ARBA00022606"/>
    </source>
</evidence>
<evidence type="ECO:0000256" key="4">
    <source>
        <dbReference type="ARBA" id="ARBA00022692"/>
    </source>
</evidence>
<evidence type="ECO:0000256" key="10">
    <source>
        <dbReference type="SAM" id="SignalP"/>
    </source>
</evidence>
<keyword evidence="7" id="KW-0472">Membrane</keyword>
<keyword evidence="3" id="KW-0716">Sensory transduction</keyword>
<keyword evidence="10" id="KW-0732">Signal</keyword>
<evidence type="ECO:0000256" key="5">
    <source>
        <dbReference type="ARBA" id="ARBA00022725"/>
    </source>
</evidence>
<sequence length="94" mass="10483">MAIAALILLTHTFLYCGAGELIIEQCAALYRAMCDLEWYKLESSKARNLILLIIRANEPFHITAGKIVPLTMTTFCSLLKTSAGYISFLLAKRN</sequence>
<accession>A0A158NS16</accession>
<evidence type="ECO:0000256" key="6">
    <source>
        <dbReference type="ARBA" id="ARBA00022989"/>
    </source>
</evidence>
<dbReference type="InterPro" id="IPR004117">
    <property type="entry name" value="7tm6_olfct_rcpt"/>
</dbReference>
<feature type="signal peptide" evidence="10">
    <location>
        <begin position="1"/>
        <end position="18"/>
    </location>
</feature>
<evidence type="ECO:0008006" key="13">
    <source>
        <dbReference type="Google" id="ProtNLM"/>
    </source>
</evidence>
<dbReference type="InParanoid" id="A0A158NS16"/>
<evidence type="ECO:0000313" key="11">
    <source>
        <dbReference type="EnsemblMetazoa" id="XP_012060324.1"/>
    </source>
</evidence>
<dbReference type="EnsemblMetazoa" id="XM_012204934.1">
    <property type="protein sequence ID" value="XP_012060324.1"/>
    <property type="gene ID" value="LOC105623542"/>
</dbReference>
<evidence type="ECO:0000256" key="7">
    <source>
        <dbReference type="ARBA" id="ARBA00023136"/>
    </source>
</evidence>
<evidence type="ECO:0000256" key="1">
    <source>
        <dbReference type="ARBA" id="ARBA00004651"/>
    </source>
</evidence>
<dbReference type="Proteomes" id="UP000005205">
    <property type="component" value="Unassembled WGS sequence"/>
</dbReference>
<reference evidence="12" key="1">
    <citation type="journal article" date="2011" name="PLoS Genet.">
        <title>The genome sequence of the leaf-cutter ant Atta cephalotes reveals insights into its obligate symbiotic lifestyle.</title>
        <authorList>
            <person name="Suen G."/>
            <person name="Teiling C."/>
            <person name="Li L."/>
            <person name="Holt C."/>
            <person name="Abouheif E."/>
            <person name="Bornberg-Bauer E."/>
            <person name="Bouffard P."/>
            <person name="Caldera E.J."/>
            <person name="Cash E."/>
            <person name="Cavanaugh A."/>
            <person name="Denas O."/>
            <person name="Elhaik E."/>
            <person name="Fave M.J."/>
            <person name="Gadau J."/>
            <person name="Gibson J.D."/>
            <person name="Graur D."/>
            <person name="Grubbs K.J."/>
            <person name="Hagen D.E."/>
            <person name="Harkins T.T."/>
            <person name="Helmkampf M."/>
            <person name="Hu H."/>
            <person name="Johnson B.R."/>
            <person name="Kim J."/>
            <person name="Marsh S.E."/>
            <person name="Moeller J.A."/>
            <person name="Munoz-Torres M.C."/>
            <person name="Murphy M.C."/>
            <person name="Naughton M.C."/>
            <person name="Nigam S."/>
            <person name="Overson R."/>
            <person name="Rajakumar R."/>
            <person name="Reese J.T."/>
            <person name="Scott J.J."/>
            <person name="Smith C.R."/>
            <person name="Tao S."/>
            <person name="Tsutsui N.D."/>
            <person name="Viljakainen L."/>
            <person name="Wissler L."/>
            <person name="Yandell M.D."/>
            <person name="Zimmer F."/>
            <person name="Taylor J."/>
            <person name="Slater S.C."/>
            <person name="Clifton S.W."/>
            <person name="Warren W.C."/>
            <person name="Elsik C.G."/>
            <person name="Smith C.D."/>
            <person name="Weinstock G.M."/>
            <person name="Gerardo N.M."/>
            <person name="Currie C.R."/>
        </authorList>
    </citation>
    <scope>NUCLEOTIDE SEQUENCE [LARGE SCALE GENOMIC DNA]</scope>
</reference>
<dbReference type="PANTHER" id="PTHR21137:SF35">
    <property type="entry name" value="ODORANT RECEPTOR 19A-RELATED"/>
    <property type="match status" value="1"/>
</dbReference>
<name>A0A158NS16_ATTCE</name>
<protein>
    <recommendedName>
        <fullName evidence="13">Odorant receptor</fullName>
    </recommendedName>
</protein>
<keyword evidence="4" id="KW-0812">Transmembrane</keyword>
<keyword evidence="5" id="KW-0552">Olfaction</keyword>
<gene>
    <name evidence="11" type="primary">105623542</name>
</gene>
<keyword evidence="2" id="KW-1003">Cell membrane</keyword>
<dbReference type="KEGG" id="acep:105623542"/>
<dbReference type="Pfam" id="PF02949">
    <property type="entry name" value="7tm_6"/>
    <property type="match status" value="1"/>
</dbReference>
<keyword evidence="9" id="KW-0807">Transducer</keyword>
<evidence type="ECO:0000256" key="2">
    <source>
        <dbReference type="ARBA" id="ARBA00022475"/>
    </source>
</evidence>